<proteinExistence type="predicted"/>
<reference evidence="2" key="1">
    <citation type="submission" date="2017-01" db="EMBL/GenBank/DDBJ databases">
        <authorList>
            <person name="Varghese N."/>
            <person name="Submissions S."/>
        </authorList>
    </citation>
    <scope>NUCLEOTIDE SEQUENCE [LARGE SCALE GENOMIC DNA]</scope>
    <source>
        <strain evidence="2">LP100</strain>
    </source>
</reference>
<gene>
    <name evidence="1" type="ORF">SAMN05444128_0463</name>
</gene>
<dbReference type="EMBL" id="FTPP01000001">
    <property type="protein sequence ID" value="SIT77258.1"/>
    <property type="molecule type" value="Genomic_DNA"/>
</dbReference>
<accession>A0A1R3WH74</accession>
<dbReference type="STRING" id="1317125.SAMN05444128_0463"/>
<sequence>MNLLRIVHVLDLLISYNTLYKYMTMKELERIQKALRHSNTLVLKDREEKVECSFIKEGLVYENFQIENNVLATALQEASVNGIVEGLHFERLKNRYEWFALRVKSRMLLDTLK</sequence>
<dbReference type="Proteomes" id="UP000187181">
    <property type="component" value="Unassembled WGS sequence"/>
</dbReference>
<organism evidence="1 2">
    <name type="scientific">Pontibacter indicus</name>
    <dbReference type="NCBI Taxonomy" id="1317125"/>
    <lineage>
        <taxon>Bacteria</taxon>
        <taxon>Pseudomonadati</taxon>
        <taxon>Bacteroidota</taxon>
        <taxon>Cytophagia</taxon>
        <taxon>Cytophagales</taxon>
        <taxon>Hymenobacteraceae</taxon>
        <taxon>Pontibacter</taxon>
    </lineage>
</organism>
<dbReference type="AlphaFoldDB" id="A0A1R3WH74"/>
<evidence type="ECO:0000313" key="2">
    <source>
        <dbReference type="Proteomes" id="UP000187181"/>
    </source>
</evidence>
<evidence type="ECO:0000313" key="1">
    <source>
        <dbReference type="EMBL" id="SIT77258.1"/>
    </source>
</evidence>
<protein>
    <submittedName>
        <fullName evidence="1">Uncharacterized protein</fullName>
    </submittedName>
</protein>
<name>A0A1R3WH74_9BACT</name>
<keyword evidence="2" id="KW-1185">Reference proteome</keyword>